<accession>A0A8H9LC06</accession>
<name>A0A8H9LC06_9ACTN</name>
<organism evidence="2 3">
    <name type="scientific">Microbispora bryophytorum</name>
    <dbReference type="NCBI Taxonomy" id="1460882"/>
    <lineage>
        <taxon>Bacteria</taxon>
        <taxon>Bacillati</taxon>
        <taxon>Actinomycetota</taxon>
        <taxon>Actinomycetes</taxon>
        <taxon>Streptosporangiales</taxon>
        <taxon>Streptosporangiaceae</taxon>
        <taxon>Microbispora</taxon>
    </lineage>
</organism>
<dbReference type="EMBL" id="BMMN01000006">
    <property type="protein sequence ID" value="GGO16419.1"/>
    <property type="molecule type" value="Genomic_DNA"/>
</dbReference>
<feature type="transmembrane region" description="Helical" evidence="1">
    <location>
        <begin position="15"/>
        <end position="33"/>
    </location>
</feature>
<keyword evidence="1" id="KW-0812">Transmembrane</keyword>
<dbReference type="AlphaFoldDB" id="A0A8H9LC06"/>
<dbReference type="Proteomes" id="UP000653480">
    <property type="component" value="Unassembled WGS sequence"/>
</dbReference>
<keyword evidence="1" id="KW-0472">Membrane</keyword>
<reference evidence="2" key="2">
    <citation type="submission" date="2020-09" db="EMBL/GenBank/DDBJ databases">
        <authorList>
            <person name="Sun Q."/>
            <person name="Zhou Y."/>
        </authorList>
    </citation>
    <scope>NUCLEOTIDE SEQUENCE</scope>
    <source>
        <strain evidence="2">CGMCC 4.7138</strain>
    </source>
</reference>
<evidence type="ECO:0000313" key="3">
    <source>
        <dbReference type="Proteomes" id="UP000653480"/>
    </source>
</evidence>
<keyword evidence="3" id="KW-1185">Reference proteome</keyword>
<gene>
    <name evidence="2" type="ORF">GCM10011574_39000</name>
</gene>
<sequence>MPLAPLTKPVPLSRAWLAVVVVVALFAGGFIATRLPFGTVPLRVAEGHAFLTSEGKKGAFQADNGVSSSFYGNVVWTDAGQPTVGGRPSCLWDKQTNSPRPAGARVEAGYRWVRTPDGVSLPIVAWLKCL</sequence>
<evidence type="ECO:0000313" key="2">
    <source>
        <dbReference type="EMBL" id="GGO16419.1"/>
    </source>
</evidence>
<comment type="caution">
    <text evidence="2">The sequence shown here is derived from an EMBL/GenBank/DDBJ whole genome shotgun (WGS) entry which is preliminary data.</text>
</comment>
<proteinExistence type="predicted"/>
<protein>
    <submittedName>
        <fullName evidence="2">Uncharacterized protein</fullName>
    </submittedName>
</protein>
<reference evidence="2" key="1">
    <citation type="journal article" date="2014" name="Int. J. Syst. Evol. Microbiol.">
        <title>Complete genome sequence of Corynebacterium casei LMG S-19264T (=DSM 44701T), isolated from a smear-ripened cheese.</title>
        <authorList>
            <consortium name="US DOE Joint Genome Institute (JGI-PGF)"/>
            <person name="Walter F."/>
            <person name="Albersmeier A."/>
            <person name="Kalinowski J."/>
            <person name="Ruckert C."/>
        </authorList>
    </citation>
    <scope>NUCLEOTIDE SEQUENCE</scope>
    <source>
        <strain evidence="2">CGMCC 4.7138</strain>
    </source>
</reference>
<evidence type="ECO:0000256" key="1">
    <source>
        <dbReference type="SAM" id="Phobius"/>
    </source>
</evidence>
<keyword evidence="1" id="KW-1133">Transmembrane helix</keyword>